<evidence type="ECO:0000313" key="1">
    <source>
        <dbReference type="EMBL" id="OGC48123.1"/>
    </source>
</evidence>
<evidence type="ECO:0000313" key="2">
    <source>
        <dbReference type="Proteomes" id="UP000177458"/>
    </source>
</evidence>
<comment type="caution">
    <text evidence="1">The sequence shown here is derived from an EMBL/GenBank/DDBJ whole genome shotgun (WGS) entry which is preliminary data.</text>
</comment>
<proteinExistence type="predicted"/>
<evidence type="ECO:0008006" key="3">
    <source>
        <dbReference type="Google" id="ProtNLM"/>
    </source>
</evidence>
<dbReference type="Gene3D" id="2.60.120.260">
    <property type="entry name" value="Galactose-binding domain-like"/>
    <property type="match status" value="1"/>
</dbReference>
<dbReference type="AlphaFoldDB" id="A0A1F4UVA2"/>
<reference evidence="1 2" key="1">
    <citation type="journal article" date="2016" name="Nat. Commun.">
        <title>Thousands of microbial genomes shed light on interconnected biogeochemical processes in an aquifer system.</title>
        <authorList>
            <person name="Anantharaman K."/>
            <person name="Brown C.T."/>
            <person name="Hug L.A."/>
            <person name="Sharon I."/>
            <person name="Castelle C.J."/>
            <person name="Probst A.J."/>
            <person name="Thomas B.C."/>
            <person name="Singh A."/>
            <person name="Wilkins M.J."/>
            <person name="Karaoz U."/>
            <person name="Brodie E.L."/>
            <person name="Williams K.H."/>
            <person name="Hubbard S.S."/>
            <person name="Banfield J.F."/>
        </authorList>
    </citation>
    <scope>NUCLEOTIDE SEQUENCE [LARGE SCALE GENOMIC DNA]</scope>
</reference>
<dbReference type="Proteomes" id="UP000177458">
    <property type="component" value="Unassembled WGS sequence"/>
</dbReference>
<organism evidence="1 2">
    <name type="scientific">candidate division WWE3 bacterium RIFCSPLOWO2_01_FULL_37_15</name>
    <dbReference type="NCBI Taxonomy" id="1802622"/>
    <lineage>
        <taxon>Bacteria</taxon>
        <taxon>Katanobacteria</taxon>
    </lineage>
</organism>
<accession>A0A1F4UVA2</accession>
<dbReference type="EMBL" id="MEVF01000047">
    <property type="protein sequence ID" value="OGC48123.1"/>
    <property type="molecule type" value="Genomic_DNA"/>
</dbReference>
<sequence length="164" mass="18666">MLIGYSSSAHALTEYLKNGNFDIDLNSDYIPDFWLKSSNSTSSDSLVYLDGSNRYRFFPVSTGYKSLTQSLWLTNGGKFSVRAQVKTQYNNPVGNLRMKLDYFKDGISQGYSYVDLPSAYESTTWKTFTINNINPNKSFNHVKLSIENSIQIGYSYFNGVSLFR</sequence>
<protein>
    <recommendedName>
        <fullName evidence="3">CBM-cenC domain-containing protein</fullName>
    </recommendedName>
</protein>
<name>A0A1F4UVA2_UNCKA</name>
<gene>
    <name evidence="1" type="ORF">A3A69_00820</name>
</gene>